<dbReference type="AlphaFoldDB" id="A0A6I9VU26"/>
<sequence>MSTFECRVSSVREKNVKSYGKMNMFDNYEETCWSSDVGTPQWVVIIYEKEHTLSSFKIEFQGGFVGKNCHVEAGNDRKELTIVESFYPKDKNGLQYFLLKNHVTAKIFKFVFNESTDFFGRIIIYNFLLYSKEKECPD</sequence>
<dbReference type="Pfam" id="PF22633">
    <property type="entry name" value="F5_F8_type_C_2"/>
    <property type="match status" value="1"/>
</dbReference>
<organism evidence="1 2">
    <name type="scientific">Pogonomyrmex barbatus</name>
    <name type="common">red harvester ant</name>
    <dbReference type="NCBI Taxonomy" id="144034"/>
    <lineage>
        <taxon>Eukaryota</taxon>
        <taxon>Metazoa</taxon>
        <taxon>Ecdysozoa</taxon>
        <taxon>Arthropoda</taxon>
        <taxon>Hexapoda</taxon>
        <taxon>Insecta</taxon>
        <taxon>Pterygota</taxon>
        <taxon>Neoptera</taxon>
        <taxon>Endopterygota</taxon>
        <taxon>Hymenoptera</taxon>
        <taxon>Apocrita</taxon>
        <taxon>Aculeata</taxon>
        <taxon>Formicoidea</taxon>
        <taxon>Formicidae</taxon>
        <taxon>Myrmicinae</taxon>
        <taxon>Pogonomyrmex</taxon>
    </lineage>
</organism>
<reference evidence="2" key="1">
    <citation type="submission" date="2025-08" db="UniProtKB">
        <authorList>
            <consortium name="RefSeq"/>
        </authorList>
    </citation>
    <scope>IDENTIFICATION</scope>
</reference>
<accession>A0A6I9VU26</accession>
<dbReference type="InterPro" id="IPR008979">
    <property type="entry name" value="Galactose-bd-like_sf"/>
</dbReference>
<name>A0A6I9VU26_9HYME</name>
<dbReference type="Gene3D" id="2.60.120.260">
    <property type="entry name" value="Galactose-binding domain-like"/>
    <property type="match status" value="1"/>
</dbReference>
<dbReference type="RefSeq" id="XP_011630231.1">
    <property type="nucleotide sequence ID" value="XM_011631929.2"/>
</dbReference>
<dbReference type="Proteomes" id="UP000504615">
    <property type="component" value="Unplaced"/>
</dbReference>
<dbReference type="KEGG" id="pbar:105422530"/>
<evidence type="ECO:0000313" key="2">
    <source>
        <dbReference type="RefSeq" id="XP_011630231.1"/>
    </source>
</evidence>
<keyword evidence="2" id="KW-0675">Receptor</keyword>
<protein>
    <submittedName>
        <fullName evidence="2">Nuclear receptor 2C2-associated protein</fullName>
    </submittedName>
</protein>
<gene>
    <name evidence="2" type="primary">LOC105422530</name>
</gene>
<dbReference type="GeneID" id="105422530"/>
<proteinExistence type="predicted"/>
<dbReference type="OrthoDB" id="10250488at2759"/>
<dbReference type="SUPFAM" id="SSF49785">
    <property type="entry name" value="Galactose-binding domain-like"/>
    <property type="match status" value="1"/>
</dbReference>
<evidence type="ECO:0000313" key="1">
    <source>
        <dbReference type="Proteomes" id="UP000504615"/>
    </source>
</evidence>
<keyword evidence="1" id="KW-1185">Reference proteome</keyword>